<organism evidence="1 2">
    <name type="scientific">Theobroma cacao</name>
    <name type="common">Cacao</name>
    <name type="synonym">Cocoa</name>
    <dbReference type="NCBI Taxonomy" id="3641"/>
    <lineage>
        <taxon>Eukaryota</taxon>
        <taxon>Viridiplantae</taxon>
        <taxon>Streptophyta</taxon>
        <taxon>Embryophyta</taxon>
        <taxon>Tracheophyta</taxon>
        <taxon>Spermatophyta</taxon>
        <taxon>Magnoliopsida</taxon>
        <taxon>eudicotyledons</taxon>
        <taxon>Gunneridae</taxon>
        <taxon>Pentapetalae</taxon>
        <taxon>rosids</taxon>
        <taxon>malvids</taxon>
        <taxon>Malvales</taxon>
        <taxon>Malvaceae</taxon>
        <taxon>Byttnerioideae</taxon>
        <taxon>Theobroma</taxon>
    </lineage>
</organism>
<accession>A0A061GEW7</accession>
<dbReference type="Gramene" id="EOY27973">
    <property type="protein sequence ID" value="EOY27973"/>
    <property type="gene ID" value="TCM_029676"/>
</dbReference>
<proteinExistence type="predicted"/>
<name>A0A061GEW7_THECC</name>
<dbReference type="AlphaFoldDB" id="A0A061GEW7"/>
<evidence type="ECO:0000313" key="2">
    <source>
        <dbReference type="Proteomes" id="UP000026915"/>
    </source>
</evidence>
<reference evidence="1 2" key="1">
    <citation type="journal article" date="2013" name="Genome Biol.">
        <title>The genome sequence of the most widely cultivated cacao type and its use to identify candidate genes regulating pod color.</title>
        <authorList>
            <person name="Motamayor J.C."/>
            <person name="Mockaitis K."/>
            <person name="Schmutz J."/>
            <person name="Haiminen N."/>
            <person name="Iii D.L."/>
            <person name="Cornejo O."/>
            <person name="Findley S.D."/>
            <person name="Zheng P."/>
            <person name="Utro F."/>
            <person name="Royaert S."/>
            <person name="Saski C."/>
            <person name="Jenkins J."/>
            <person name="Podicheti R."/>
            <person name="Zhao M."/>
            <person name="Scheffler B.E."/>
            <person name="Stack J.C."/>
            <person name="Feltus F.A."/>
            <person name="Mustiga G.M."/>
            <person name="Amores F."/>
            <person name="Phillips W."/>
            <person name="Marelli J.P."/>
            <person name="May G.D."/>
            <person name="Shapiro H."/>
            <person name="Ma J."/>
            <person name="Bustamante C.D."/>
            <person name="Schnell R.J."/>
            <person name="Main D."/>
            <person name="Gilbert D."/>
            <person name="Parida L."/>
            <person name="Kuhn D.N."/>
        </authorList>
    </citation>
    <scope>NUCLEOTIDE SEQUENCE [LARGE SCALE GENOMIC DNA]</scope>
    <source>
        <strain evidence="2">cv. Matina 1-6</strain>
    </source>
</reference>
<dbReference type="HOGENOM" id="CLU_2445245_0_0_1"/>
<dbReference type="Proteomes" id="UP000026915">
    <property type="component" value="Chromosome 6"/>
</dbReference>
<evidence type="ECO:0000313" key="1">
    <source>
        <dbReference type="EMBL" id="EOY27973.1"/>
    </source>
</evidence>
<sequence>MSLEREYISSKDSLRYEVQALILKKNDIFQCEITKQNPSGDRFFAWMLAVDKKTETGSRHKLCEIHCNCVMVKGQKADRTSDYFEIYVQN</sequence>
<protein>
    <submittedName>
        <fullName evidence="1">Uncharacterized protein</fullName>
    </submittedName>
</protein>
<keyword evidence="2" id="KW-1185">Reference proteome</keyword>
<gene>
    <name evidence="1" type="ORF">TCM_029676</name>
</gene>
<dbReference type="InParanoid" id="A0A061GEW7"/>
<dbReference type="EMBL" id="CM001884">
    <property type="protein sequence ID" value="EOY27973.1"/>
    <property type="molecule type" value="Genomic_DNA"/>
</dbReference>